<evidence type="ECO:0000313" key="3">
    <source>
        <dbReference type="Proteomes" id="UP001218218"/>
    </source>
</evidence>
<dbReference type="EMBL" id="JARIHO010000014">
    <property type="protein sequence ID" value="KAJ7350518.1"/>
    <property type="molecule type" value="Genomic_DNA"/>
</dbReference>
<evidence type="ECO:0000259" key="1">
    <source>
        <dbReference type="PROSITE" id="PS50097"/>
    </source>
</evidence>
<dbReference type="Gene3D" id="3.30.710.10">
    <property type="entry name" value="Potassium Channel Kv1.1, Chain A"/>
    <property type="match status" value="1"/>
</dbReference>
<comment type="caution">
    <text evidence="2">The sequence shown here is derived from an EMBL/GenBank/DDBJ whole genome shotgun (WGS) entry which is preliminary data.</text>
</comment>
<protein>
    <recommendedName>
        <fullName evidence="1">BTB domain-containing protein</fullName>
    </recommendedName>
</protein>
<organism evidence="2 3">
    <name type="scientific">Mycena albidolilacea</name>
    <dbReference type="NCBI Taxonomy" id="1033008"/>
    <lineage>
        <taxon>Eukaryota</taxon>
        <taxon>Fungi</taxon>
        <taxon>Dikarya</taxon>
        <taxon>Basidiomycota</taxon>
        <taxon>Agaricomycotina</taxon>
        <taxon>Agaricomycetes</taxon>
        <taxon>Agaricomycetidae</taxon>
        <taxon>Agaricales</taxon>
        <taxon>Marasmiineae</taxon>
        <taxon>Mycenaceae</taxon>
        <taxon>Mycena</taxon>
    </lineage>
</organism>
<dbReference type="Pfam" id="PF00651">
    <property type="entry name" value="BTB"/>
    <property type="match status" value="1"/>
</dbReference>
<accession>A0AAD7A6B4</accession>
<name>A0AAD7A6B4_9AGAR</name>
<proteinExistence type="predicted"/>
<dbReference type="AlphaFoldDB" id="A0AAD7A6B4"/>
<sequence>MSSQSAKRQRTEDAPIIRSEIWYDDGSLVLQAQKTQFRVHWGILGKQSSFFRDMQASLPPDQSTVDGCPVVELSDEVTDLDHLLTAVYDSTFLAQIAVPLSCIAALIRLGRKYDFRNILHSAVERLTFENPSTLDAYDARMAFDGKNYISTRIVGYPGVLYDMLTVARENNILSALPCAYYRAAHLYKPESLFAGITKQDGTSSSLAPIDQQRCILGREKLIRAQTQEGYTLGWLREWDSDSCTDPAGCNKWRASMLRKYLDHLAPWALTPFIAFRTTVCASCSKHIEQSMLGGRKKIWEDLPSYFDLAPWSELKNGL</sequence>
<evidence type="ECO:0000313" key="2">
    <source>
        <dbReference type="EMBL" id="KAJ7350518.1"/>
    </source>
</evidence>
<dbReference type="InterPro" id="IPR011333">
    <property type="entry name" value="SKP1/BTB/POZ_sf"/>
</dbReference>
<dbReference type="InterPro" id="IPR000210">
    <property type="entry name" value="BTB/POZ_dom"/>
</dbReference>
<dbReference type="Proteomes" id="UP001218218">
    <property type="component" value="Unassembled WGS sequence"/>
</dbReference>
<keyword evidence="3" id="KW-1185">Reference proteome</keyword>
<gene>
    <name evidence="2" type="ORF">DFH08DRAFT_861665</name>
</gene>
<dbReference type="PROSITE" id="PS50097">
    <property type="entry name" value="BTB"/>
    <property type="match status" value="1"/>
</dbReference>
<feature type="domain" description="BTB" evidence="1">
    <location>
        <begin position="24"/>
        <end position="90"/>
    </location>
</feature>
<reference evidence="2" key="1">
    <citation type="submission" date="2023-03" db="EMBL/GenBank/DDBJ databases">
        <title>Massive genome expansion in bonnet fungi (Mycena s.s.) driven by repeated elements and novel gene families across ecological guilds.</title>
        <authorList>
            <consortium name="Lawrence Berkeley National Laboratory"/>
            <person name="Harder C.B."/>
            <person name="Miyauchi S."/>
            <person name="Viragh M."/>
            <person name="Kuo A."/>
            <person name="Thoen E."/>
            <person name="Andreopoulos B."/>
            <person name="Lu D."/>
            <person name="Skrede I."/>
            <person name="Drula E."/>
            <person name="Henrissat B."/>
            <person name="Morin E."/>
            <person name="Kohler A."/>
            <person name="Barry K."/>
            <person name="LaButti K."/>
            <person name="Morin E."/>
            <person name="Salamov A."/>
            <person name="Lipzen A."/>
            <person name="Mereny Z."/>
            <person name="Hegedus B."/>
            <person name="Baldrian P."/>
            <person name="Stursova M."/>
            <person name="Weitz H."/>
            <person name="Taylor A."/>
            <person name="Grigoriev I.V."/>
            <person name="Nagy L.G."/>
            <person name="Martin F."/>
            <person name="Kauserud H."/>
        </authorList>
    </citation>
    <scope>NUCLEOTIDE SEQUENCE</scope>
    <source>
        <strain evidence="2">CBHHK002</strain>
    </source>
</reference>